<dbReference type="SMART" id="SM00730">
    <property type="entry name" value="PSN"/>
    <property type="match status" value="1"/>
</dbReference>
<comment type="subcellular location">
    <subcellularLocation>
        <location evidence="1">Endosome membrane</location>
        <topology evidence="1">Multi-pass membrane protein</topology>
    </subcellularLocation>
    <subcellularLocation>
        <location evidence="2">Membrane</location>
        <topology evidence="2">Multi-pass membrane protein</topology>
        <orientation evidence="2">Lumenal side</orientation>
    </subcellularLocation>
</comment>
<dbReference type="PANTHER" id="PTHR12174">
    <property type="entry name" value="SIGNAL PEPTIDE PEPTIDASE"/>
    <property type="match status" value="1"/>
</dbReference>
<sequence>MARSVLTAAAFALLLLALQADAQEGILQAYSNETAGLSKDFCILYNPNWVALPSSLGNATVHRLQILTSTMLCKVTDVPSEGLQGIVVVMRGNCTLTSKAKIAQNHGAKALLIASIENPIPPRGNASESKEINIPVALLQYNDVVNMKKVLGNSISGVLYSPPVPSLDYSILLIFVIAVATVTVGGYWSGSEESGRNKNGGTASDSRRQTKELDRNKDQTLILSPLTVVVFVAICCVMIVLLYFFYKWLVYVVIAIFCLASAISLYNCLSAVMAKIPFCKCRLACGQRSFEVRLIFLAAVCVAIAVVWVVFRNDDSWVWILHDFLGVAFCLNFLKTVKLPHFKSCVILLGLLLLYDVFFVFITPFITPQGKSIMVEVATGGTDTAEKSDGMGLIPEWWDKPNGSSVEPSSYSHHEKLPVVLRVPRLTPSVITLCGMSFSLLGFGDIIVPGLLVAYCRRFDVQRNSSNIYFVSCAIAYAVGLILTFVVLILTKMAQPALLYLVPCTLLASVVTAWTRKEMRTFWSGHSYEVLDDTVEHLLQDDEPRWYTQSREQ</sequence>
<evidence type="ECO:0000256" key="8">
    <source>
        <dbReference type="ARBA" id="ARBA00023136"/>
    </source>
</evidence>
<feature type="transmembrane region" description="Helical" evidence="10">
    <location>
        <begin position="497"/>
        <end position="515"/>
    </location>
</feature>
<keyword evidence="6" id="KW-0378">Hydrolase</keyword>
<evidence type="ECO:0000313" key="13">
    <source>
        <dbReference type="EMBL" id="AFO97383.1"/>
    </source>
</evidence>
<evidence type="ECO:0000256" key="10">
    <source>
        <dbReference type="SAM" id="Phobius"/>
    </source>
</evidence>
<keyword evidence="11" id="KW-0732">Signal</keyword>
<proteinExistence type="evidence at transcript level"/>
<keyword evidence="5" id="KW-0967">Endosome</keyword>
<feature type="chain" id="PRO_5004778749" evidence="11">
    <location>
        <begin position="23"/>
        <end position="553"/>
    </location>
</feature>
<dbReference type="GO" id="GO:0010008">
    <property type="term" value="C:endosome membrane"/>
    <property type="evidence" value="ECO:0007669"/>
    <property type="project" value="UniProtKB-SubCell"/>
</dbReference>
<feature type="transmembrane region" description="Helical" evidence="10">
    <location>
        <begin position="468"/>
        <end position="491"/>
    </location>
</feature>
<evidence type="ECO:0000256" key="1">
    <source>
        <dbReference type="ARBA" id="ARBA00004337"/>
    </source>
</evidence>
<dbReference type="RefSeq" id="XP_042198903.1">
    <property type="nucleotide sequence ID" value="XM_042342969.1"/>
</dbReference>
<evidence type="ECO:0000256" key="5">
    <source>
        <dbReference type="ARBA" id="ARBA00022753"/>
    </source>
</evidence>
<dbReference type="Pfam" id="PF02225">
    <property type="entry name" value="PA"/>
    <property type="match status" value="1"/>
</dbReference>
<evidence type="ECO:0000256" key="7">
    <source>
        <dbReference type="ARBA" id="ARBA00022989"/>
    </source>
</evidence>
<dbReference type="InterPro" id="IPR046450">
    <property type="entry name" value="PA_dom_sf"/>
</dbReference>
<keyword evidence="8 10" id="KW-0472">Membrane</keyword>
<dbReference type="GO" id="GO:0042500">
    <property type="term" value="F:aspartic endopeptidase activity, intramembrane cleaving"/>
    <property type="evidence" value="ECO:0007669"/>
    <property type="project" value="InterPro"/>
</dbReference>
<dbReference type="SUPFAM" id="SSF52025">
    <property type="entry name" value="PA domain"/>
    <property type="match status" value="1"/>
</dbReference>
<dbReference type="EMBL" id="JW864866">
    <property type="protein sequence ID" value="AFO97383.1"/>
    <property type="molecule type" value="mRNA"/>
</dbReference>
<dbReference type="GO" id="GO:0098554">
    <property type="term" value="C:cytoplasmic side of endoplasmic reticulum membrane"/>
    <property type="evidence" value="ECO:0007669"/>
    <property type="project" value="TreeGrafter"/>
</dbReference>
<dbReference type="Pfam" id="PF04258">
    <property type="entry name" value="Peptidase_A22B"/>
    <property type="match status" value="1"/>
</dbReference>
<feature type="transmembrane region" description="Helical" evidence="10">
    <location>
        <begin position="346"/>
        <end position="366"/>
    </location>
</feature>
<accession>V9KG96</accession>
<feature type="transmembrane region" description="Helical" evidence="10">
    <location>
        <begin position="169"/>
        <end position="188"/>
    </location>
</feature>
<evidence type="ECO:0000256" key="11">
    <source>
        <dbReference type="SAM" id="SignalP"/>
    </source>
</evidence>
<dbReference type="InterPro" id="IPR006639">
    <property type="entry name" value="Preselin/SPP"/>
</dbReference>
<dbReference type="AlphaFoldDB" id="V9KG96"/>
<dbReference type="GO" id="GO:0030660">
    <property type="term" value="C:Golgi-associated vesicle membrane"/>
    <property type="evidence" value="ECO:0007669"/>
    <property type="project" value="TreeGrafter"/>
</dbReference>
<dbReference type="Gene3D" id="3.50.30.30">
    <property type="match status" value="1"/>
</dbReference>
<dbReference type="MEROPS" id="A22.007"/>
<dbReference type="GO" id="GO:0033619">
    <property type="term" value="P:membrane protein proteolysis"/>
    <property type="evidence" value="ECO:0007669"/>
    <property type="project" value="TreeGrafter"/>
</dbReference>
<feature type="transmembrane region" description="Helical" evidence="10">
    <location>
        <begin position="248"/>
        <end position="269"/>
    </location>
</feature>
<protein>
    <submittedName>
        <fullName evidence="13">Signal peptide peptidase-like 2A</fullName>
    </submittedName>
</protein>
<feature type="domain" description="PA" evidence="12">
    <location>
        <begin position="73"/>
        <end position="144"/>
    </location>
</feature>
<evidence type="ECO:0000256" key="9">
    <source>
        <dbReference type="SAM" id="MobiDB-lite"/>
    </source>
</evidence>
<reference evidence="13" key="1">
    <citation type="journal article" date="2014" name="Nature">
        <title>Elephant shark genome provides unique insights into gnathostome evolution.</title>
        <authorList>
            <consortium name="International Elephant Shark Genome Sequencing Consortium"/>
            <person name="Venkatesh B."/>
            <person name="Lee A.P."/>
            <person name="Ravi V."/>
            <person name="Maurya A.K."/>
            <person name="Lian M.M."/>
            <person name="Swann J.B."/>
            <person name="Ohta Y."/>
            <person name="Flajnik M.F."/>
            <person name="Sutoh Y."/>
            <person name="Kasahara M."/>
            <person name="Hoon S."/>
            <person name="Gangu V."/>
            <person name="Roy S.W."/>
            <person name="Irimia M."/>
            <person name="Korzh V."/>
            <person name="Kondrychyn I."/>
            <person name="Lim Z.W."/>
            <person name="Tay B.H."/>
            <person name="Tohari S."/>
            <person name="Kong K.W."/>
            <person name="Ho S."/>
            <person name="Lorente-Galdos B."/>
            <person name="Quilez J."/>
            <person name="Marques-Bonet T."/>
            <person name="Raney B.J."/>
            <person name="Ingham P.W."/>
            <person name="Tay A."/>
            <person name="Hillier L.W."/>
            <person name="Minx P."/>
            <person name="Boehm T."/>
            <person name="Wilson R.K."/>
            <person name="Brenner S."/>
            <person name="Warren W.C."/>
        </authorList>
    </citation>
    <scope>NUCLEOTIDE SEQUENCE</scope>
    <source>
        <tissue evidence="13">Heart</tissue>
    </source>
</reference>
<dbReference type="GO" id="GO:0005765">
    <property type="term" value="C:lysosomal membrane"/>
    <property type="evidence" value="ECO:0007669"/>
    <property type="project" value="TreeGrafter"/>
</dbReference>
<comment type="similarity">
    <text evidence="3">Belongs to the peptidase A22B family.</text>
</comment>
<dbReference type="PANTHER" id="PTHR12174:SF34">
    <property type="entry name" value="SIGNAL PEPTIDE PEPTIDASE-LIKE 2A"/>
    <property type="match status" value="1"/>
</dbReference>
<keyword evidence="4 10" id="KW-0812">Transmembrane</keyword>
<feature type="transmembrane region" description="Helical" evidence="10">
    <location>
        <begin position="317"/>
        <end position="334"/>
    </location>
</feature>
<keyword evidence="7 10" id="KW-1133">Transmembrane helix</keyword>
<dbReference type="KEGG" id="cmk:103186534"/>
<evidence type="ECO:0000256" key="6">
    <source>
        <dbReference type="ARBA" id="ARBA00022801"/>
    </source>
</evidence>
<evidence type="ECO:0000256" key="4">
    <source>
        <dbReference type="ARBA" id="ARBA00022692"/>
    </source>
</evidence>
<evidence type="ECO:0000256" key="2">
    <source>
        <dbReference type="ARBA" id="ARBA00004366"/>
    </source>
</evidence>
<dbReference type="InterPro" id="IPR003137">
    <property type="entry name" value="PA_domain"/>
</dbReference>
<feature type="transmembrane region" description="Helical" evidence="10">
    <location>
        <begin position="221"/>
        <end position="242"/>
    </location>
</feature>
<feature type="transmembrane region" description="Helical" evidence="10">
    <location>
        <begin position="430"/>
        <end position="456"/>
    </location>
</feature>
<dbReference type="GO" id="GO:0098553">
    <property type="term" value="C:lumenal side of endoplasmic reticulum membrane"/>
    <property type="evidence" value="ECO:0007669"/>
    <property type="project" value="TreeGrafter"/>
</dbReference>
<feature type="transmembrane region" description="Helical" evidence="10">
    <location>
        <begin position="290"/>
        <end position="311"/>
    </location>
</feature>
<feature type="region of interest" description="Disordered" evidence="9">
    <location>
        <begin position="191"/>
        <end position="212"/>
    </location>
</feature>
<organism evidence="13">
    <name type="scientific">Callorhinchus milii</name>
    <name type="common">Ghost shark</name>
    <dbReference type="NCBI Taxonomy" id="7868"/>
    <lineage>
        <taxon>Eukaryota</taxon>
        <taxon>Metazoa</taxon>
        <taxon>Chordata</taxon>
        <taxon>Craniata</taxon>
        <taxon>Vertebrata</taxon>
        <taxon>Chondrichthyes</taxon>
        <taxon>Holocephali</taxon>
        <taxon>Chimaeriformes</taxon>
        <taxon>Callorhinchidae</taxon>
        <taxon>Callorhinchus</taxon>
    </lineage>
</organism>
<evidence type="ECO:0000259" key="12">
    <source>
        <dbReference type="Pfam" id="PF02225"/>
    </source>
</evidence>
<feature type="signal peptide" evidence="11">
    <location>
        <begin position="1"/>
        <end position="22"/>
    </location>
</feature>
<evidence type="ECO:0000256" key="3">
    <source>
        <dbReference type="ARBA" id="ARBA00006859"/>
    </source>
</evidence>
<name>V9KG96_CALMI</name>
<dbReference type="InterPro" id="IPR007369">
    <property type="entry name" value="Peptidase_A22B_SPP"/>
</dbReference>
<dbReference type="GeneID" id="103186534"/>